<comment type="domain">
    <text evidence="32 33">The 17 amino acids long immunosuppressive region is present in many retroviral envelope proteins. Synthetic peptides derived from this relatively conserved sequence inhibit immune function in vitro and in vivo.</text>
</comment>
<accession>A0A0M4JC86</accession>
<keyword evidence="7 32" id="KW-1168">Fusion of virus membrane with host membrane</keyword>
<feature type="chain" id="PRO_5023510495" description="Transmembrane protein gp41" evidence="32">
    <location>
        <begin position="509"/>
        <end position="853"/>
    </location>
</feature>
<evidence type="ECO:0000256" key="21">
    <source>
        <dbReference type="ARBA" id="ARBA00022890"/>
    </source>
</evidence>
<evidence type="ECO:0000256" key="6">
    <source>
        <dbReference type="ARBA" id="ARBA00004650"/>
    </source>
</evidence>
<keyword evidence="19 32" id="KW-1043">Host membrane</keyword>
<keyword evidence="31 32" id="KW-1160">Virus entry into host cell</keyword>
<evidence type="ECO:0000256" key="16">
    <source>
        <dbReference type="ARBA" id="ARBA00022729"/>
    </source>
</evidence>
<dbReference type="GO" id="GO:0019062">
    <property type="term" value="P:virion attachment to host cell"/>
    <property type="evidence" value="ECO:0007669"/>
    <property type="project" value="UniProtKB-UniRule"/>
</dbReference>
<keyword evidence="16 32" id="KW-0732">Signal</keyword>
<keyword evidence="27 32" id="KW-1015">Disulfide bond</keyword>
<dbReference type="InterPro" id="IPR000777">
    <property type="entry name" value="HIV1_Gp120"/>
</dbReference>
<evidence type="ECO:0000256" key="32">
    <source>
        <dbReference type="HAMAP-Rule" id="MF_04083"/>
    </source>
</evidence>
<evidence type="ECO:0000256" key="2">
    <source>
        <dbReference type="ARBA" id="ARBA00004433"/>
    </source>
</evidence>
<keyword evidence="30 32" id="KW-0449">Lipoprotein</keyword>
<dbReference type="GO" id="GO:0019064">
    <property type="term" value="P:fusion of virus membrane with host plasma membrane"/>
    <property type="evidence" value="ECO:0007669"/>
    <property type="project" value="UniProtKB-UniRule"/>
</dbReference>
<comment type="caution">
    <text evidence="32 33">Lacks conserved residue(s) required for the propagation of feature annotation.</text>
</comment>
<dbReference type="GO" id="GO:0016020">
    <property type="term" value="C:membrane"/>
    <property type="evidence" value="ECO:0007669"/>
    <property type="project" value="UniProtKB-UniRule"/>
</dbReference>
<evidence type="ECO:0000256" key="31">
    <source>
        <dbReference type="ARBA" id="ARBA00023296"/>
    </source>
</evidence>
<feature type="short sequence motif" description="Di-leucine internalization motif" evidence="32">
    <location>
        <begin position="852"/>
        <end position="853"/>
    </location>
</feature>
<evidence type="ECO:0000256" key="22">
    <source>
        <dbReference type="ARBA" id="ARBA00022989"/>
    </source>
</evidence>
<dbReference type="GO" id="GO:0019031">
    <property type="term" value="C:viral envelope"/>
    <property type="evidence" value="ECO:0007669"/>
    <property type="project" value="UniProtKB-KW"/>
</dbReference>
<comment type="function">
    <text evidence="32">Surface protein gp120: Attaches the virus to the host lymphoid cell by binding to the primary receptor CD4. This interaction induces a structural rearrangement creating a high affinity binding site for a chemokine coreceptor like CXCR4 and/or CCR5. Acts as a ligand for CD209/DC-SIGN and CLEC4M/DC-SIGNR, which are respectively found on dendritic cells (DCs), and on endothelial cells of liver sinusoids and lymph node sinuses. These interactions allow capture of viral particles at mucosal surfaces by these cells and subsequent transmission to permissive cells. HIV subverts the migration properties of dendritic cells to gain access to CD4+ T-cells in lymph nodes. Virus transmission to permissive T-cells occurs either in trans (without DCs infection, through viral capture and transmission), or in cis (following DCs productive infection, through the usual CD4-gp120 interaction), thereby inducing a robust infection. In trans infection, bound virions remain infectious over days and it is proposed that they are not degraded, but protected in non-lysosomal acidic organelles within the DCs close to the cell membrane thus contributing to the viral infectious potential during DCs' migration from the periphery to the lymphoid tissues. On arrival at lymphoid tissues, intact virions recycle back to DCs' cell surface allowing virus transmission to CD4+ T-cells.</text>
</comment>
<comment type="PTM">
    <text evidence="32">Palmitoylation of the transmembrane protein and of Env polyprotein (prior to its proteolytic cleavage) is essential for their association with host cell membrane lipid rafts. Palmitoylation is therefore required for envelope trafficking to classical lipid rafts, but not for viral replication.</text>
</comment>
<feature type="short sequence motif" description="YXXL motif; contains endocytosis signal" evidence="32">
    <location>
        <begin position="709"/>
        <end position="712"/>
    </location>
</feature>
<dbReference type="FunFam" id="2.170.40.20:FF:000004">
    <property type="entry name" value="Envelope glycoprotein gp160"/>
    <property type="match status" value="1"/>
</dbReference>
<comment type="subcellular location">
    <molecule>Transmembrane protein gp41</molecule>
    <subcellularLocation>
        <location evidence="32">Virion membrane</location>
        <topology evidence="32">Single-pass type I membrane protein</topology>
    </subcellularLocation>
    <subcellularLocation>
        <location evidence="32">Host cell membrane</location>
        <topology evidence="32">Single-pass type I membrane protein</topology>
    </subcellularLocation>
    <subcellularLocation>
        <location evidence="32">Host endosome membrane</location>
        <topology evidence="32">Single-pass type I membrane protein</topology>
    </subcellularLocation>
    <text evidence="32">It is probably concentrated at the site of budding and incorporated into the virions possibly by contacts between the cytoplasmic tail of Env and the N-terminus of Gag.</text>
</comment>
<comment type="domain">
    <text evidence="32">The YXXL motif is involved in determining the exact site of viral release at the surface of infected mononuclear cells and promotes endocytosis. YXXL and di-leucine endocytosis motifs interact directly or indirectly with the clathrin adapter complexes, opperate independently, and their activities are not additive.</text>
</comment>
<reference evidence="36" key="2">
    <citation type="submission" date="2015-08" db="EMBL/GenBank/DDBJ databases">
        <authorList>
            <person name="Babu N.S."/>
            <person name="Beckwith C.J."/>
            <person name="Beseler K.G."/>
            <person name="Brison A."/>
            <person name="Carone J.V."/>
            <person name="Caskin T.P."/>
            <person name="Diamond M."/>
            <person name="Durham M.E."/>
            <person name="Foxe J.M."/>
            <person name="Go M."/>
            <person name="Henderson B.A."/>
            <person name="Jones I.B."/>
            <person name="McGettigan J.A."/>
            <person name="Micheletti S.J."/>
            <person name="Nasrallah M.E."/>
            <person name="Ortiz D."/>
            <person name="Piller C.R."/>
            <person name="Privatt S.R."/>
            <person name="Schneider S.L."/>
            <person name="Sharp S."/>
            <person name="Smith T.C."/>
            <person name="Stanton J.D."/>
            <person name="Ullery H.E."/>
            <person name="Wilson R.J."/>
            <person name="Serrano M.G."/>
            <person name="Buck G."/>
            <person name="Lee V."/>
            <person name="Wang Y."/>
            <person name="Carvalho R."/>
            <person name="Voegtly L."/>
            <person name="Shi R."/>
            <person name="Duckworth R."/>
            <person name="Johnson A."/>
            <person name="Loviza R."/>
            <person name="Walstead R."/>
            <person name="Shah Z."/>
            <person name="Kiflezghi M."/>
            <person name="Wade K."/>
            <person name="Ball S.L."/>
            <person name="Bradley K.W."/>
            <person name="Asai D.J."/>
            <person name="Bowman C.A."/>
            <person name="Russell D.A."/>
            <person name="Pope W.H."/>
            <person name="Jacobs-Sera D."/>
            <person name="Hendrix R.W."/>
            <person name="Hatfull G.F."/>
        </authorList>
    </citation>
    <scope>NUCLEOTIDE SEQUENCE</scope>
    <source>
        <strain evidence="36">Pat19day1clone6</strain>
    </source>
</reference>
<dbReference type="FunFam" id="2.170.40.20:FF:000003">
    <property type="entry name" value="Envelope glycoprotein gp160"/>
    <property type="match status" value="1"/>
</dbReference>
<evidence type="ECO:0000256" key="7">
    <source>
        <dbReference type="ARBA" id="ARBA00022506"/>
    </source>
</evidence>
<gene>
    <name evidence="32 36" type="primary">env</name>
</gene>
<evidence type="ECO:0000256" key="12">
    <source>
        <dbReference type="ARBA" id="ARBA00022595"/>
    </source>
</evidence>
<feature type="disulfide bond" evidence="32">
    <location>
        <begin position="218"/>
        <end position="247"/>
    </location>
</feature>
<organism evidence="36">
    <name type="scientific">Human immunodeficiency virus type 1</name>
    <name type="common">HIV-1</name>
    <dbReference type="NCBI Taxonomy" id="11676"/>
    <lineage>
        <taxon>Viruses</taxon>
        <taxon>Riboviria</taxon>
        <taxon>Pararnavirae</taxon>
        <taxon>Artverviricota</taxon>
        <taxon>Revtraviricetes</taxon>
        <taxon>Ortervirales</taxon>
        <taxon>Retroviridae</taxon>
        <taxon>Orthoretrovirinae</taxon>
        <taxon>Lentivirus</taxon>
        <taxon>Lentivirus humimdef1</taxon>
    </lineage>
</organism>
<evidence type="ECO:0000256" key="14">
    <source>
        <dbReference type="ARBA" id="ARBA00022692"/>
    </source>
</evidence>
<dbReference type="InterPro" id="IPR036377">
    <property type="entry name" value="Gp120_core_sf"/>
</dbReference>
<evidence type="ECO:0000256" key="15">
    <source>
        <dbReference type="ARBA" id="ARBA00022703"/>
    </source>
</evidence>
<evidence type="ECO:0000259" key="34">
    <source>
        <dbReference type="Pfam" id="PF00516"/>
    </source>
</evidence>
<feature type="region of interest" description="Fusion peptide" evidence="32">
    <location>
        <begin position="509"/>
        <end position="529"/>
    </location>
</feature>
<dbReference type="HAMAP" id="MF_04083">
    <property type="entry name" value="HIV_ENV"/>
    <property type="match status" value="1"/>
</dbReference>
<evidence type="ECO:0000256" key="18">
    <source>
        <dbReference type="ARBA" id="ARBA00022844"/>
    </source>
</evidence>
<feature type="transmembrane region" description="Helical" evidence="33">
    <location>
        <begin position="20"/>
        <end position="41"/>
    </location>
</feature>
<dbReference type="Pfam" id="PF00517">
    <property type="entry name" value="GP41"/>
    <property type="match status" value="1"/>
</dbReference>
<evidence type="ECO:0000256" key="30">
    <source>
        <dbReference type="ARBA" id="ARBA00023288"/>
    </source>
</evidence>
<organismHost>
    <name type="scientific">Homo sapiens</name>
    <name type="common">Human</name>
    <dbReference type="NCBI Taxonomy" id="9606"/>
</organismHost>
<evidence type="ECO:0000256" key="26">
    <source>
        <dbReference type="ARBA" id="ARBA00023139"/>
    </source>
</evidence>
<keyword evidence="11 32" id="KW-0945">Host-virus interaction</keyword>
<evidence type="ECO:0000256" key="11">
    <source>
        <dbReference type="ARBA" id="ARBA00022581"/>
    </source>
</evidence>
<dbReference type="GO" id="GO:0005198">
    <property type="term" value="F:structural molecule activity"/>
    <property type="evidence" value="ECO:0007669"/>
    <property type="project" value="UniProtKB-UniRule"/>
</dbReference>
<dbReference type="GO" id="GO:1903908">
    <property type="term" value="P:positive regulation of plasma membrane raft polarization"/>
    <property type="evidence" value="ECO:0007669"/>
    <property type="project" value="UniProtKB-UniRule"/>
</dbReference>
<dbReference type="Pfam" id="PF00516">
    <property type="entry name" value="GP120"/>
    <property type="match status" value="1"/>
</dbReference>
<evidence type="ECO:0000259" key="35">
    <source>
        <dbReference type="Pfam" id="PF00517"/>
    </source>
</evidence>
<evidence type="ECO:0000256" key="9">
    <source>
        <dbReference type="ARBA" id="ARBA00022511"/>
    </source>
</evidence>
<keyword evidence="8 32" id="KW-1170">Fusion of virus membrane with host endosomal membrane</keyword>
<evidence type="ECO:0000256" key="10">
    <source>
        <dbReference type="ARBA" id="ARBA00022570"/>
    </source>
</evidence>
<comment type="domain">
    <text evidence="32">Some of the most genetically diverse regions of the viral genome are present in Env. They are called variable regions 1 through 5 (V1 through V5). Coreceptor usage of gp120 is determined mainly by the primary structure of the third variable region (V3) in the outer domain of gp120. The sequence of V3 determines which coreceptor, CCR5 and/or CXCR4 (corresponding to R5/macrophage, X4/T cell and R5X4/T cell and macrophage tropism), is used to trigger the fusion potential of the Env complex, and hence which cells the virus can infect. Binding to CCR5 involves a region adjacent in addition to V3.</text>
</comment>
<keyword evidence="26 32" id="KW-0564">Palmitate</keyword>
<comment type="domain">
    <text evidence="32">The membrane proximal external region (MPER) present in gp41 is a tryptophan-rich region recognized by the antibodies 2F5, Z13, and 4E10. MPER seems to play a role in fusion.</text>
</comment>
<keyword evidence="29 32" id="KW-0899">Viral immunoevasion</keyword>
<dbReference type="GO" id="GO:0052031">
    <property type="term" value="P:symbiont-mediated perturbation of host defense response"/>
    <property type="evidence" value="ECO:0007669"/>
    <property type="project" value="UniProtKB-UniRule"/>
</dbReference>
<evidence type="ECO:0000256" key="17">
    <source>
        <dbReference type="ARBA" id="ARBA00022804"/>
    </source>
</evidence>
<feature type="transmembrane region" description="Helical" evidence="33">
    <location>
        <begin position="675"/>
        <end position="702"/>
    </location>
</feature>
<comment type="subcellular location">
    <molecule>Surface protein gp120</molecule>
    <subcellularLocation>
        <location evidence="32">Virion membrane</location>
        <topology evidence="32">Peripheral membrane protein</topology>
    </subcellularLocation>
    <subcellularLocation>
        <location evidence="32">Host cell membrane</location>
        <topology evidence="32">Peripheral membrane protein</topology>
    </subcellularLocation>
    <subcellularLocation>
        <location evidence="32">Host endosome membrane</location>
        <topology evidence="32">Single-pass type I membrane protein</topology>
    </subcellularLocation>
    <text evidence="32">The surface protein is not anchored to the viral envelope, but associates with the extravirion surface through its binding to TM. It is probably concentrated at the site of budding and incorporated into the virions possibly by contacts between the cytoplasmic tail of Env and the N-terminus of Gag.</text>
</comment>
<evidence type="ECO:0000256" key="20">
    <source>
        <dbReference type="ARBA" id="ARBA00022879"/>
    </source>
</evidence>
<comment type="PTM">
    <text evidence="32">Highly glycosylated by host. The high number of glycan on the protein is reffered to as 'glycan shield' because it contributes to hide protein sequence from adaptive immune system.</text>
</comment>
<evidence type="ECO:0000313" key="36">
    <source>
        <dbReference type="EMBL" id="ALD52243.1"/>
    </source>
</evidence>
<dbReference type="CDD" id="cd09909">
    <property type="entry name" value="HIV-1-like_HR1-HR2"/>
    <property type="match status" value="1"/>
</dbReference>
<keyword evidence="15 32" id="KW-0053">Apoptosis</keyword>
<evidence type="ECO:0000256" key="13">
    <source>
        <dbReference type="ARBA" id="ARBA00022685"/>
    </source>
</evidence>
<evidence type="ECO:0000256" key="3">
    <source>
        <dbReference type="ARBA" id="ARBA00004505"/>
    </source>
</evidence>
<dbReference type="GO" id="GO:0044175">
    <property type="term" value="C:host cell endosome membrane"/>
    <property type="evidence" value="ECO:0007669"/>
    <property type="project" value="UniProtKB-SubCell"/>
</dbReference>
<feature type="coiled-coil region" evidence="32">
    <location>
        <begin position="630"/>
        <end position="664"/>
    </location>
</feature>
<dbReference type="Gene3D" id="1.20.5.490">
    <property type="entry name" value="Single helix bin"/>
    <property type="match status" value="1"/>
</dbReference>
<sequence>MRVMGIKKNYQNLWRWGTLLLGMLMTCSAAGNLWVTVYYGVPVWKEANTTLFCASDAKAISTEAHNVWATHACVPTDPSPQEVVLENVTENYNMWKNNMVEQMQEDVISLWDQSLKPCVKLTPLCVTLDCTNLNTTTNATTTNSNGKIIKEGGMKNCSFNITTSMRSKMKKEHALFYTLDIVPIDRNETKYRLISCNTSVVTQACPKISFEPIPIHYCAPAGYAILKCNDKTFNGTGPCRNVSTVQCTHGIKPVVSTQLLLNGSLAEEQVVIRSENFTNNAKTIIVQLNESIVINCTRPNNNTRKGIHMGPGKAFYTTGEIIGDIRQAHCNISGTKWNNTLKLIVEKLREQFGGNKTIIFEPPSGGDPEIVTHSFNCGGEFFYCNSTQLFNSTWNTTEGLNSTEGDDTTITLPCRIKQIINMWHKVGRAMYAPPIQGQIRCSSNITGLLLTRDGGKNVSNISETFRPGGGNMKDNWRSELYKYKVVSIGPLGIAPTKAKRRVVQREKRAVGMGALFLGFLGTAGSTMGAASLTLSVQARQLLSGIVQQQNNMLRAIEAQQHLLQLTVWGIKQLQARVLAVERYLKDQQLLGIWGCSGKLICTTAVPWNTSWSNRSYNEIWNNMTWMEWEKEIDNYTDIIYTLIEESQNQQEKNEQELLELDKWANLWNWFDITNWLWYIKIFIMIVAGLVGLRIVFAVLSIVNRVRQGYSPLSFQTHLLAQRGPDRPEGIEEEGGERDRDRSEPLVNGLLAIIWVDLRSLFLSSYHRLRDLLLIVTRTVELLGRRGWEVLKYWWNLLQYWAQELKNSAVSLFNAIARAVAEGTDRVIEAVQRILRGIRHIPRRIRQGLERALL</sequence>
<evidence type="ECO:0000256" key="23">
    <source>
        <dbReference type="ARBA" id="ARBA00023046"/>
    </source>
</evidence>
<feature type="disulfide bond" evidence="32">
    <location>
        <begin position="53"/>
        <end position="73"/>
    </location>
</feature>
<comment type="similarity">
    <text evidence="32">Belongs to the HIV-1 env protein family.</text>
</comment>
<dbReference type="GO" id="GO:0055036">
    <property type="term" value="C:virion membrane"/>
    <property type="evidence" value="ECO:0007669"/>
    <property type="project" value="UniProtKB-SubCell"/>
</dbReference>
<dbReference type="GO" id="GO:0019082">
    <property type="term" value="P:viral protein processing"/>
    <property type="evidence" value="ECO:0007669"/>
    <property type="project" value="UniProtKB-UniRule"/>
</dbReference>
<keyword evidence="22 32" id="KW-1133">Transmembrane helix</keyword>
<comment type="domain">
    <text evidence="32">The CD4-binding region is targeted by the antibody b12.</text>
</comment>
<keyword evidence="14 32" id="KW-0812">Transmembrane</keyword>
<evidence type="ECO:0000256" key="4">
    <source>
        <dbReference type="ARBA" id="ARBA00004563"/>
    </source>
</evidence>
<keyword evidence="12 32" id="KW-1162">Viral penetration into host cytoplasm</keyword>
<feature type="domain" description="Retroviral envelope protein GP41-like" evidence="35">
    <location>
        <begin position="527"/>
        <end position="716"/>
    </location>
</feature>
<dbReference type="InterPro" id="IPR000328">
    <property type="entry name" value="GP41-like"/>
</dbReference>
<comment type="function">
    <text evidence="32">Transmembrane protein gp41: Acts as a class I viral fusion protein. Under the current model, the protein has at least 3 conformational states: pre-fusion native state, pre-hairpin intermediate state, and post-fusion hairpin state. During fusion of viral and target intracellular membranes, the coiled coil regions (heptad repeats) assume a trimer-of-hairpins structure, positioning the fusion peptide in close proximity to the C-terminal region of the ectodomain. The formation of this structure appears to drive apposition and subsequent fusion of viral and target cell membranes. Complete fusion occurs in host cell endosomes and is dynamin-dependent, however some lipid transfer might occur at the plasma membrane. The virus undergoes clathrin-dependent internalization long before endosomal fusion, thus minimizing the surface exposure of conserved viral epitopes during fusion and reducing the efficacy of inhibitors targeting these epitopes. Membranes fusion leads to delivery of the nucleocapsid into the cytoplasm.</text>
</comment>
<dbReference type="EMBL" id="KT452364">
    <property type="protein sequence ID" value="ALD52243.1"/>
    <property type="molecule type" value="Genomic_RNA"/>
</dbReference>
<protein>
    <recommendedName>
        <fullName evidence="32">Envelope glycoprotein gp160</fullName>
    </recommendedName>
    <alternativeName>
        <fullName evidence="32">Env polyprotein</fullName>
    </alternativeName>
    <component>
        <recommendedName>
            <fullName evidence="32">Surface protein gp120</fullName>
            <shortName evidence="32">SU</shortName>
        </recommendedName>
        <alternativeName>
            <fullName evidence="32">Glycoprotein 120</fullName>
            <shortName evidence="32">gp120</shortName>
        </alternativeName>
    </component>
    <component>
        <recommendedName>
            <fullName evidence="32">Transmembrane protein gp41</fullName>
            <shortName evidence="32">TM</shortName>
        </recommendedName>
        <alternativeName>
            <fullName evidence="32">Glycoprotein 41</fullName>
            <shortName evidence="32">gp41</shortName>
        </alternativeName>
    </component>
</protein>
<evidence type="ECO:0000256" key="19">
    <source>
        <dbReference type="ARBA" id="ARBA00022870"/>
    </source>
</evidence>
<keyword evidence="21 32" id="KW-1164">Virus endocytosis by host</keyword>
<dbReference type="GO" id="GO:1903911">
    <property type="term" value="P:positive regulation of receptor clustering"/>
    <property type="evidence" value="ECO:0007669"/>
    <property type="project" value="UniProtKB-UniRule"/>
</dbReference>
<feature type="region of interest" description="Immunosuppression" evidence="32">
    <location>
        <begin position="571"/>
        <end position="589"/>
    </location>
</feature>
<reference evidence="36" key="1">
    <citation type="journal article" date="2015" name="J. Virol.">
        <title>Characterizing the Diverse Mutational Pathways Associated with R5-Tropic Maraviroc Resistance: HIV-1 That Uses the Drug-Bound CCR5 Coreceptor.</title>
        <authorList>
            <person name="Jiang X."/>
            <person name="Feyertag F."/>
            <person name="Meehan C.J."/>
            <person name="McCormack G.P."/>
            <person name="Travers S.A."/>
            <person name="Craig C."/>
            <person name="Westby M."/>
            <person name="Lewis M."/>
            <person name="Robertson D.L."/>
        </authorList>
    </citation>
    <scope>NUCLEOTIDE SEQUENCE</scope>
    <source>
        <strain evidence="36">Pat19day1clone6</strain>
    </source>
</reference>
<comment type="subunit">
    <text evidence="32">The mature envelope protein (Env) consists of a homotrimer of non-covalently associated gp120-gp41 heterodimers. The resulting complex protrudes from the virus surface as a spike. There seems to be as few as 10 spikes on the average virion. Surface protein gp120 interacts with host CD4, CCR5 and CXCR4. Gp120 also interacts with the C-type lectins CD209/DC-SIGN and CLEC4M/DC-SIGNR (collectively referred to as DC-SIGN(R)). Gp120 and gp41 interact with GalCer. Gp120 interacts with host ITGA4/ITGB7 complex; on CD4+ T-cells, this interaction results in rapid activation of integrin ITGAL/LFA-1, which facilitates efficient cell-to-cell spreading of HIV-1. Gp120 interacts with cell-associated heparan sulfate; this interaction increases virus infectivity on permissive cells and may be involved in infection of CD4- cells.</text>
</comment>
<dbReference type="FunFam" id="1.10.287.210:FF:000001">
    <property type="entry name" value="Envelope glycoprotein gp160"/>
    <property type="match status" value="1"/>
</dbReference>
<keyword evidence="25 32" id="KW-0472">Membrane</keyword>
<feature type="disulfide bond" evidence="32">
    <location>
        <begin position="595"/>
        <end position="601"/>
    </location>
</feature>
<comment type="subcellular location">
    <subcellularLocation>
        <location evidence="3">Host cell membrane</location>
        <topology evidence="3">Peripheral membrane protein</topology>
    </subcellularLocation>
    <subcellularLocation>
        <location evidence="1">Host cell membrane</location>
        <topology evidence="1">Single-pass type I membrane protein</topology>
    </subcellularLocation>
    <subcellularLocation>
        <location evidence="2">Host endosome membrane</location>
        <topology evidence="2">Peripheral membrane protein</topology>
    </subcellularLocation>
    <subcellularLocation>
        <location evidence="5">Host endosome membrane</location>
        <topology evidence="5">Single-pass type I membrane protein</topology>
    </subcellularLocation>
    <subcellularLocation>
        <location evidence="6">Virion membrane</location>
        <topology evidence="6">Peripheral membrane protein</topology>
    </subcellularLocation>
    <subcellularLocation>
        <location evidence="4">Virion membrane</location>
        <topology evidence="4">Single-pass type I membrane protein</topology>
    </subcellularLocation>
</comment>
<feature type="disulfide bond" evidence="32">
    <location>
        <begin position="228"/>
        <end position="239"/>
    </location>
</feature>
<evidence type="ECO:0000256" key="28">
    <source>
        <dbReference type="ARBA" id="ARBA00023180"/>
    </source>
</evidence>
<dbReference type="Gene3D" id="2.170.40.20">
    <property type="entry name" value="Human immunodeficiency virus 1, Gp160, envelope glycoprotein"/>
    <property type="match status" value="2"/>
</dbReference>
<keyword evidence="20 32" id="KW-0261">Viral envelope protein</keyword>
<feature type="site" description="Cleavage; by host furin" evidence="32">
    <location>
        <begin position="508"/>
        <end position="509"/>
    </location>
</feature>
<keyword evidence="10 32" id="KW-1165">Clathrin-mediated endocytosis of virus by host</keyword>
<evidence type="ECO:0000256" key="1">
    <source>
        <dbReference type="ARBA" id="ARBA00004402"/>
    </source>
</evidence>
<dbReference type="GO" id="GO:0020002">
    <property type="term" value="C:host cell plasma membrane"/>
    <property type="evidence" value="ECO:0007669"/>
    <property type="project" value="UniProtKB-SubCell"/>
</dbReference>
<comment type="function">
    <text evidence="32">Envelope glycoprotein gp160: Oligomerizes in the host endoplasmic reticulum into predominantly trimers. In a second time, gp160 transits in the host Golgi, where glycosylation is completed. The precursor is then proteolytically cleaved in the trans-Golgi and thereby activated by cellular furin or furin-like proteases to produce gp120 and gp41.</text>
</comment>
<dbReference type="GO" id="GO:0039654">
    <property type="term" value="P:fusion of virus membrane with host endosome membrane"/>
    <property type="evidence" value="ECO:0007669"/>
    <property type="project" value="UniProtKB-UniRule"/>
</dbReference>
<comment type="PTM">
    <text evidence="32">Specific enzymatic cleavages in vivo yield mature proteins. Envelope glycoproteins are synthesized as a inactive precursor that is heavily N-glycosylated and processed likely by host cell furin in the Golgi to yield the mature SU and TM proteins. The cleavage site between SU and TM requires the minimal sequence [KR]-X-[KR]-R. About 2 of the 9 disulfide bonds of gp41 are reduced by P4HB/PDI, following binding to CD4 receptor.</text>
</comment>
<keyword evidence="23 32" id="KW-1039">Host endosome</keyword>
<evidence type="ECO:0000256" key="27">
    <source>
        <dbReference type="ARBA" id="ARBA00023157"/>
    </source>
</evidence>
<feature type="topological domain" description="Cytoplasmic" evidence="32">
    <location>
        <begin position="703"/>
        <end position="853"/>
    </location>
</feature>
<evidence type="ECO:0000256" key="25">
    <source>
        <dbReference type="ARBA" id="ARBA00023136"/>
    </source>
</evidence>
<evidence type="ECO:0000256" key="8">
    <source>
        <dbReference type="ARBA" id="ARBA00022510"/>
    </source>
</evidence>
<keyword evidence="18 32" id="KW-0946">Virion</keyword>
<comment type="miscellaneous">
    <text evidence="32">Inhibitors targeting HIV-1 viral envelope proteins are used as antiretroviral drugs. Attachment of virions to the cell surface via non-specific interactions and CD4 binding can be blocked by inhibitors that include cyanovirin-N, cyclotriazadisulfonamide analogs, PRO 2000, TNX 355 and PRO 542. In addition, BMS 806 can block CD4-induced conformational changes. Env interactions with the coreceptor molecules can be targeted by CCR5 antagonists including SCH-D, maraviroc (UK 427857) and aplaviroc (GW 873140), and the CXCR4 antagonist AMD 070. Fusion of viral and cellular membranes can be inhibited by peptides such as enfuvirtide and tifuvirtide (T 1249). Resistance to inhibitors associated with mutations in Env are observed. Most of the time, single mutations confer only a modest reduction in drug susceptibility. Combination of several mutations is usually required to develop a high-level drug resistance.</text>
</comment>
<dbReference type="Gene3D" id="1.10.287.210">
    <property type="match status" value="1"/>
</dbReference>
<comment type="miscellaneous">
    <text evidence="32">HIV-1 lineages are divided in three main groups, M (for Major), O (for Outlier), and N (for New, or Non-M, Non-O). The vast majority of strains found worldwide belong to the group M. Group O seems to be endemic to and largely confined to Cameroon and neighboring countries in West Central Africa, where these viruses represent a small minority of HIV-1 strains. The group N is represented by a limited number of isolates from Cameroonian persons. The group M is further subdivided in 9 clades or subtypes (A to D, F to H, J and K).</text>
</comment>
<dbReference type="SUPFAM" id="SSF56502">
    <property type="entry name" value="gp120 core"/>
    <property type="match status" value="2"/>
</dbReference>
<evidence type="ECO:0000256" key="29">
    <source>
        <dbReference type="ARBA" id="ARBA00023280"/>
    </source>
</evidence>
<keyword evidence="9 32" id="KW-1032">Host cell membrane</keyword>
<feature type="region of interest" description="MPER; binding to GalCer" evidence="32">
    <location>
        <begin position="659"/>
        <end position="680"/>
    </location>
</feature>
<keyword evidence="24 32" id="KW-0175">Coiled coil</keyword>
<keyword evidence="28 32" id="KW-0325">Glycoprotein</keyword>
<dbReference type="GO" id="GO:0075512">
    <property type="term" value="P:clathrin-dependent endocytosis of virus by host cell"/>
    <property type="evidence" value="ECO:0007669"/>
    <property type="project" value="UniProtKB-UniRule"/>
</dbReference>
<name>A0A0M4JC86_HV1</name>
<feature type="domain" description="Human immunodeficiency virus 1 envelope glycoprotein Gp120" evidence="34">
    <location>
        <begin position="33"/>
        <end position="508"/>
    </location>
</feature>
<evidence type="ECO:0000256" key="33">
    <source>
        <dbReference type="RuleBase" id="RU363095"/>
    </source>
</evidence>
<dbReference type="FunFam" id="1.20.5.490:FF:000001">
    <property type="entry name" value="Envelope glycoprotein gp160"/>
    <property type="match status" value="1"/>
</dbReference>
<dbReference type="InterPro" id="IPR037527">
    <property type="entry name" value="Gp160"/>
</dbReference>
<evidence type="ECO:0000256" key="24">
    <source>
        <dbReference type="ARBA" id="ARBA00023054"/>
    </source>
</evidence>
<evidence type="ECO:0000256" key="5">
    <source>
        <dbReference type="ARBA" id="ARBA00004578"/>
    </source>
</evidence>
<dbReference type="SUPFAM" id="SSF58069">
    <property type="entry name" value="Virus ectodomain"/>
    <property type="match status" value="1"/>
</dbReference>
<feature type="chain" id="PRO_5023510496" description="Envelope glycoprotein gp160" evidence="32">
    <location>
        <begin position="32"/>
        <end position="853"/>
    </location>
</feature>
<keyword evidence="17 32" id="KW-1161">Viral attachment to host cell</keyword>
<feature type="region of interest" description="CD4-binding loop" evidence="32">
    <location>
        <begin position="363"/>
        <end position="373"/>
    </location>
</feature>
<keyword evidence="13 32" id="KW-0165">Cleavage on pair of basic residues</keyword>
<feature type="region of interest" description="V2" evidence="32">
    <location>
        <begin position="157"/>
        <end position="196"/>
    </location>
</feature>
<proteinExistence type="inferred from homology"/>